<dbReference type="Gene3D" id="3.30.43.10">
    <property type="entry name" value="Uridine Diphospho-n-acetylenolpyruvylglucosamine Reductase, domain 2"/>
    <property type="match status" value="1"/>
</dbReference>
<dbReference type="Gene3D" id="3.30.465.10">
    <property type="match status" value="1"/>
</dbReference>
<dbReference type="Pfam" id="PF01565">
    <property type="entry name" value="FAD_binding_4"/>
    <property type="match status" value="1"/>
</dbReference>
<keyword evidence="4" id="KW-0274">FAD</keyword>
<dbReference type="AlphaFoldDB" id="A0A9X1L8R7"/>
<dbReference type="InterPro" id="IPR016164">
    <property type="entry name" value="FAD-linked_Oxase-like_C"/>
</dbReference>
<dbReference type="Gene3D" id="3.30.70.2740">
    <property type="match status" value="1"/>
</dbReference>
<feature type="domain" description="FAD-binding PCMH-type" evidence="5">
    <location>
        <begin position="42"/>
        <end position="223"/>
    </location>
</feature>
<evidence type="ECO:0000313" key="6">
    <source>
        <dbReference type="EMBL" id="MCB4823376.1"/>
    </source>
</evidence>
<dbReference type="GO" id="GO:0071949">
    <property type="term" value="F:FAD binding"/>
    <property type="evidence" value="ECO:0007669"/>
    <property type="project" value="InterPro"/>
</dbReference>
<reference evidence="6" key="1">
    <citation type="submission" date="2021-10" db="EMBL/GenBank/DDBJ databases">
        <title>Roseicella aerolatum sp. nov., isolated from aerosols of e-waste dismantling site.</title>
        <authorList>
            <person name="Qin T."/>
        </authorList>
    </citation>
    <scope>NUCLEOTIDE SEQUENCE</scope>
    <source>
        <strain evidence="6">GB24</strain>
    </source>
</reference>
<dbReference type="GO" id="GO:0003824">
    <property type="term" value="F:catalytic activity"/>
    <property type="evidence" value="ECO:0007669"/>
    <property type="project" value="InterPro"/>
</dbReference>
<dbReference type="InterPro" id="IPR036318">
    <property type="entry name" value="FAD-bd_PCMH-like_sf"/>
</dbReference>
<dbReference type="Proteomes" id="UP001139311">
    <property type="component" value="Unassembled WGS sequence"/>
</dbReference>
<dbReference type="InterPro" id="IPR016171">
    <property type="entry name" value="Vanillyl_alc_oxidase_C-sub2"/>
</dbReference>
<dbReference type="InterPro" id="IPR016166">
    <property type="entry name" value="FAD-bd_PCMH"/>
</dbReference>
<dbReference type="EMBL" id="JAJAQI010000026">
    <property type="protein sequence ID" value="MCB4823376.1"/>
    <property type="molecule type" value="Genomic_DNA"/>
</dbReference>
<comment type="similarity">
    <text evidence="2">Belongs to the FAD-binding oxidoreductase/transferase type 4 family.</text>
</comment>
<dbReference type="Pfam" id="PF02913">
    <property type="entry name" value="FAD-oxidase_C"/>
    <property type="match status" value="1"/>
</dbReference>
<dbReference type="GO" id="GO:0022904">
    <property type="term" value="P:respiratory electron transport chain"/>
    <property type="evidence" value="ECO:0007669"/>
    <property type="project" value="TreeGrafter"/>
</dbReference>
<dbReference type="Gene3D" id="3.30.70.2190">
    <property type="match status" value="1"/>
</dbReference>
<name>A0A9X1L8R7_9PROT</name>
<dbReference type="Gene3D" id="1.10.45.10">
    <property type="entry name" value="Vanillyl-alcohol Oxidase, Chain A, domain 4"/>
    <property type="match status" value="1"/>
</dbReference>
<dbReference type="SUPFAM" id="SSF55103">
    <property type="entry name" value="FAD-linked oxidases, C-terminal domain"/>
    <property type="match status" value="1"/>
</dbReference>
<gene>
    <name evidence="6" type="ORF">LHA35_16710</name>
</gene>
<dbReference type="InterPro" id="IPR016169">
    <property type="entry name" value="FAD-bd_PCMH_sub2"/>
</dbReference>
<dbReference type="InterPro" id="IPR051264">
    <property type="entry name" value="FAD-oxidored/transferase_4"/>
</dbReference>
<accession>A0A9X1L8R7</accession>
<keyword evidence="7" id="KW-1185">Reference proteome</keyword>
<evidence type="ECO:0000256" key="2">
    <source>
        <dbReference type="ARBA" id="ARBA00008000"/>
    </source>
</evidence>
<comment type="cofactor">
    <cofactor evidence="1">
        <name>FAD</name>
        <dbReference type="ChEBI" id="CHEBI:57692"/>
    </cofactor>
</comment>
<organism evidence="6 7">
    <name type="scientific">Roseicella aerolata</name>
    <dbReference type="NCBI Taxonomy" id="2883479"/>
    <lineage>
        <taxon>Bacteria</taxon>
        <taxon>Pseudomonadati</taxon>
        <taxon>Pseudomonadota</taxon>
        <taxon>Alphaproteobacteria</taxon>
        <taxon>Acetobacterales</taxon>
        <taxon>Roseomonadaceae</taxon>
        <taxon>Roseicella</taxon>
    </lineage>
</organism>
<keyword evidence="3" id="KW-0285">Flavoprotein</keyword>
<dbReference type="PANTHER" id="PTHR43716:SF2">
    <property type="entry name" value="BLL6224 PROTEIN"/>
    <property type="match status" value="1"/>
</dbReference>
<evidence type="ECO:0000259" key="5">
    <source>
        <dbReference type="PROSITE" id="PS51387"/>
    </source>
</evidence>
<dbReference type="FunFam" id="1.10.45.10:FF:000001">
    <property type="entry name" value="D-lactate dehydrogenase mitochondrial"/>
    <property type="match status" value="1"/>
</dbReference>
<comment type="caution">
    <text evidence="6">The sequence shown here is derived from an EMBL/GenBank/DDBJ whole genome shotgun (WGS) entry which is preliminary data.</text>
</comment>
<proteinExistence type="inferred from homology"/>
<sequence length="475" mass="50893">MPDDQPLPSPLLDRLHALLGPRGLLTDPADLEPHLSDWRNLYRGSTPCVVRPGTVAELAEAVRLCAAAGTPLVPQGGNTSMVGGATPDEGGRQVVVSLARLNRVRDIDPLDMTMTAEAGVVLKAAQDAAAAAGCLFPLSLGAEGTATVGGVLSTNAGGNTTVRYGNARELMLGLEVVLPDGQVWNGLRRLRKDNTGYALRHLFVGAEGTLGFITAAVLRLFPRPRETEVALCAVRDEDAALGLFRRFRDRDEGAVRAFEYMSGEGVGFYARHIEGGTVPLPGHDHYVLVDLASSRPEAGLRALIEAVLEEALEAGEVLDATIGESEAQRHAIWRIREEHPEAQKREGASVKNDVSVPVSKVPELIRRASEACRHLIPGVRPVPFGHLGDGNIHMNLEQPVGMDPAAFLARSHDIMETVNEVVRDLGGSFSAEHGIGRLKTDMMEGWRGGAELELMRRIKAAVDPQGLMNPGKVLP</sequence>
<dbReference type="RefSeq" id="WP_226610017.1">
    <property type="nucleotide sequence ID" value="NZ_JAJAQI010000026.1"/>
</dbReference>
<dbReference type="InterPro" id="IPR004113">
    <property type="entry name" value="FAD-bd_oxidored_4_C"/>
</dbReference>
<dbReference type="InterPro" id="IPR016167">
    <property type="entry name" value="FAD-bd_PCMH_sub1"/>
</dbReference>
<evidence type="ECO:0000256" key="3">
    <source>
        <dbReference type="ARBA" id="ARBA00022630"/>
    </source>
</evidence>
<evidence type="ECO:0000256" key="4">
    <source>
        <dbReference type="ARBA" id="ARBA00022827"/>
    </source>
</evidence>
<dbReference type="PANTHER" id="PTHR43716">
    <property type="entry name" value="D-2-HYDROXYGLUTARATE DEHYDROGENASE, MITOCHONDRIAL"/>
    <property type="match status" value="1"/>
</dbReference>
<protein>
    <submittedName>
        <fullName evidence="6">FAD-binding oxidoreductase</fullName>
    </submittedName>
</protein>
<dbReference type="SUPFAM" id="SSF56176">
    <property type="entry name" value="FAD-binding/transporter-associated domain-like"/>
    <property type="match status" value="1"/>
</dbReference>
<evidence type="ECO:0000256" key="1">
    <source>
        <dbReference type="ARBA" id="ARBA00001974"/>
    </source>
</evidence>
<dbReference type="InterPro" id="IPR006094">
    <property type="entry name" value="Oxid_FAD_bind_N"/>
</dbReference>
<evidence type="ECO:0000313" key="7">
    <source>
        <dbReference type="Proteomes" id="UP001139311"/>
    </source>
</evidence>
<dbReference type="PROSITE" id="PS51387">
    <property type="entry name" value="FAD_PCMH"/>
    <property type="match status" value="1"/>
</dbReference>